<feature type="transmembrane region" description="Helical" evidence="8">
    <location>
        <begin position="43"/>
        <end position="65"/>
    </location>
</feature>
<proteinExistence type="inferred from homology"/>
<dbReference type="NCBIfam" id="TIGR00912">
    <property type="entry name" value="2A0309"/>
    <property type="match status" value="1"/>
</dbReference>
<dbReference type="Gene3D" id="1.20.1740.10">
    <property type="entry name" value="Amino acid/polyamine transporter I"/>
    <property type="match status" value="1"/>
</dbReference>
<evidence type="ECO:0000256" key="6">
    <source>
        <dbReference type="ARBA" id="ARBA00022989"/>
    </source>
</evidence>
<feature type="transmembrane region" description="Helical" evidence="8">
    <location>
        <begin position="12"/>
        <end position="31"/>
    </location>
</feature>
<evidence type="ECO:0000256" key="2">
    <source>
        <dbReference type="ARBA" id="ARBA00007998"/>
    </source>
</evidence>
<dbReference type="PANTHER" id="PTHR34975:SF2">
    <property type="entry name" value="SPORE GERMINATION PROTEIN A2"/>
    <property type="match status" value="1"/>
</dbReference>
<keyword evidence="3" id="KW-0813">Transport</keyword>
<evidence type="ECO:0000313" key="9">
    <source>
        <dbReference type="EMBL" id="MED4403734.1"/>
    </source>
</evidence>
<feature type="transmembrane region" description="Helical" evidence="8">
    <location>
        <begin position="191"/>
        <end position="208"/>
    </location>
</feature>
<evidence type="ECO:0000256" key="1">
    <source>
        <dbReference type="ARBA" id="ARBA00004141"/>
    </source>
</evidence>
<evidence type="ECO:0000256" key="8">
    <source>
        <dbReference type="SAM" id="Phobius"/>
    </source>
</evidence>
<reference evidence="9 10" key="1">
    <citation type="submission" date="2023-03" db="EMBL/GenBank/DDBJ databases">
        <title>Bacillus Genome Sequencing.</title>
        <authorList>
            <person name="Dunlap C."/>
        </authorList>
    </citation>
    <scope>NUCLEOTIDE SEQUENCE [LARGE SCALE GENOMIC DNA]</scope>
    <source>
        <strain evidence="9 10">NRS-1717</strain>
    </source>
</reference>
<keyword evidence="7 8" id="KW-0472">Membrane</keyword>
<protein>
    <submittedName>
        <fullName evidence="9">GerAB/ArcD/ProY family transporter</fullName>
    </submittedName>
</protein>
<dbReference type="Proteomes" id="UP001342826">
    <property type="component" value="Unassembled WGS sequence"/>
</dbReference>
<keyword evidence="10" id="KW-1185">Reference proteome</keyword>
<dbReference type="Pfam" id="PF03845">
    <property type="entry name" value="Spore_permease"/>
    <property type="match status" value="1"/>
</dbReference>
<feature type="transmembrane region" description="Helical" evidence="8">
    <location>
        <begin position="86"/>
        <end position="107"/>
    </location>
</feature>
<sequence length="363" mass="42147">MIQIPEKNKVSHFLVFYLIHCTQFGVAVLGFQPYIVEKAGNDAWISIIIAGLYVHLLIWMIYKILEGANGNIVTVHQELFGKKLGNMLNLLFCLYFLVLGISALAVFIDLIRVWMFPDVNIWAFAFFFLALVYYIVMSGFRIVTGIAFFGVILPSYIFIIFLFPLQFSSLMNLFPMFSHSFIELLKGAKEVGLSMLGFEALLVFYPFLKNPSLSKKWAHMGAAFTTSTYLLIMLVSMVFFSQAQLQENIWPTLTMWKIVEFPFLERFEYVGIANWNLIILPIVCIAVWCSIRILKDAFHFKQKYMLIIILFLTYIFSNMLQTRVRLDVFKSSLGDVSFYLVYVYIPFLYIMSLVIRKIKEKRA</sequence>
<comment type="similarity">
    <text evidence="2">Belongs to the amino acid-polyamine-organocation (APC) superfamily. Spore germination protein (SGP) (TC 2.A.3.9) family.</text>
</comment>
<feature type="transmembrane region" description="Helical" evidence="8">
    <location>
        <begin position="148"/>
        <end position="171"/>
    </location>
</feature>
<evidence type="ECO:0000256" key="7">
    <source>
        <dbReference type="ARBA" id="ARBA00023136"/>
    </source>
</evidence>
<evidence type="ECO:0000256" key="3">
    <source>
        <dbReference type="ARBA" id="ARBA00022448"/>
    </source>
</evidence>
<dbReference type="PANTHER" id="PTHR34975">
    <property type="entry name" value="SPORE GERMINATION PROTEIN A2"/>
    <property type="match status" value="1"/>
</dbReference>
<dbReference type="EMBL" id="JARTFS010000018">
    <property type="protein sequence ID" value="MED4403734.1"/>
    <property type="molecule type" value="Genomic_DNA"/>
</dbReference>
<feature type="transmembrane region" description="Helical" evidence="8">
    <location>
        <begin position="119"/>
        <end position="136"/>
    </location>
</feature>
<keyword evidence="5 8" id="KW-0812">Transmembrane</keyword>
<comment type="caution">
    <text evidence="9">The sequence shown here is derived from an EMBL/GenBank/DDBJ whole genome shotgun (WGS) entry which is preliminary data.</text>
</comment>
<keyword evidence="6 8" id="KW-1133">Transmembrane helix</keyword>
<name>A0ABU6P5B2_9BACI</name>
<dbReference type="RefSeq" id="WP_327998150.1">
    <property type="nucleotide sequence ID" value="NZ_JARTFS010000018.1"/>
</dbReference>
<feature type="transmembrane region" description="Helical" evidence="8">
    <location>
        <begin position="336"/>
        <end position="355"/>
    </location>
</feature>
<accession>A0ABU6P5B2</accession>
<feature type="transmembrane region" description="Helical" evidence="8">
    <location>
        <begin position="272"/>
        <end position="294"/>
    </location>
</feature>
<feature type="transmembrane region" description="Helical" evidence="8">
    <location>
        <begin position="220"/>
        <end position="240"/>
    </location>
</feature>
<organism evidence="9 10">
    <name type="scientific">Metabacillus fastidiosus</name>
    <dbReference type="NCBI Taxonomy" id="1458"/>
    <lineage>
        <taxon>Bacteria</taxon>
        <taxon>Bacillati</taxon>
        <taxon>Bacillota</taxon>
        <taxon>Bacilli</taxon>
        <taxon>Bacillales</taxon>
        <taxon>Bacillaceae</taxon>
        <taxon>Metabacillus</taxon>
    </lineage>
</organism>
<gene>
    <name evidence="9" type="ORF">P9271_20705</name>
</gene>
<dbReference type="InterPro" id="IPR004761">
    <property type="entry name" value="Spore_GerAB"/>
</dbReference>
<keyword evidence="4" id="KW-0309">Germination</keyword>
<evidence type="ECO:0000256" key="4">
    <source>
        <dbReference type="ARBA" id="ARBA00022544"/>
    </source>
</evidence>
<comment type="subcellular location">
    <subcellularLocation>
        <location evidence="1">Membrane</location>
        <topology evidence="1">Multi-pass membrane protein</topology>
    </subcellularLocation>
</comment>
<evidence type="ECO:0000256" key="5">
    <source>
        <dbReference type="ARBA" id="ARBA00022692"/>
    </source>
</evidence>
<feature type="transmembrane region" description="Helical" evidence="8">
    <location>
        <begin position="306"/>
        <end position="324"/>
    </location>
</feature>
<evidence type="ECO:0000313" key="10">
    <source>
        <dbReference type="Proteomes" id="UP001342826"/>
    </source>
</evidence>